<feature type="domain" description="VOC" evidence="10">
    <location>
        <begin position="49"/>
        <end position="178"/>
    </location>
</feature>
<dbReference type="InterPro" id="IPR037523">
    <property type="entry name" value="VOC_core"/>
</dbReference>
<evidence type="ECO:0000256" key="1">
    <source>
        <dbReference type="ARBA" id="ARBA00009308"/>
    </source>
</evidence>
<dbReference type="PANTHER" id="PTHR43048:SF3">
    <property type="entry name" value="METHYLMALONYL-COA EPIMERASE, MITOCHONDRIAL"/>
    <property type="match status" value="1"/>
</dbReference>
<evidence type="ECO:0000313" key="11">
    <source>
        <dbReference type="EMBL" id="KAG2179501.1"/>
    </source>
</evidence>
<dbReference type="Gene3D" id="3.10.180.10">
    <property type="entry name" value="2,3-Dihydroxybiphenyl 1,2-Dioxygenase, domain 1"/>
    <property type="match status" value="1"/>
</dbReference>
<protein>
    <recommendedName>
        <fullName evidence="8">Methylmalonyl-CoA epimerase, mitochondrial</fullName>
        <ecNumber evidence="7">5.1.99.1</ecNumber>
    </recommendedName>
    <alternativeName>
        <fullName evidence="9">DL-methylmalonyl-CoA racemase</fullName>
    </alternativeName>
</protein>
<keyword evidence="3" id="KW-0413">Isomerase</keyword>
<dbReference type="EC" id="5.1.99.1" evidence="7"/>
<dbReference type="InterPro" id="IPR051785">
    <property type="entry name" value="MMCE/EMCE_epimerase"/>
</dbReference>
<dbReference type="GO" id="GO:0005739">
    <property type="term" value="C:mitochondrion"/>
    <property type="evidence" value="ECO:0007669"/>
    <property type="project" value="TreeGrafter"/>
</dbReference>
<keyword evidence="2" id="KW-0479">Metal-binding</keyword>
<dbReference type="GO" id="GO:0046872">
    <property type="term" value="F:metal ion binding"/>
    <property type="evidence" value="ECO:0007669"/>
    <property type="project" value="UniProtKB-KW"/>
</dbReference>
<evidence type="ECO:0000256" key="4">
    <source>
        <dbReference type="ARBA" id="ARBA00023285"/>
    </source>
</evidence>
<dbReference type="GO" id="GO:0046491">
    <property type="term" value="P:L-methylmalonyl-CoA metabolic process"/>
    <property type="evidence" value="ECO:0007669"/>
    <property type="project" value="TreeGrafter"/>
</dbReference>
<comment type="function">
    <text evidence="6">Methylmalonyl-CoA epimerase involved in propionyl-CoA metabolism.</text>
</comment>
<comment type="catalytic activity">
    <reaction evidence="5">
        <text>(R)-methylmalonyl-CoA = (S)-methylmalonyl-CoA</text>
        <dbReference type="Rhea" id="RHEA:20553"/>
        <dbReference type="ChEBI" id="CHEBI:57326"/>
        <dbReference type="ChEBI" id="CHEBI:57327"/>
        <dbReference type="EC" id="5.1.99.1"/>
    </reaction>
    <physiologicalReaction direction="right-to-left" evidence="5">
        <dbReference type="Rhea" id="RHEA:20555"/>
    </physiologicalReaction>
</comment>
<gene>
    <name evidence="11" type="ORF">INT44_006347</name>
</gene>
<dbReference type="CDD" id="cd07249">
    <property type="entry name" value="MMCE"/>
    <property type="match status" value="1"/>
</dbReference>
<comment type="similarity">
    <text evidence="1">Belongs to the methylmalonyl-CoA epimerase family.</text>
</comment>
<dbReference type="NCBIfam" id="TIGR03081">
    <property type="entry name" value="metmalonyl_epim"/>
    <property type="match status" value="1"/>
</dbReference>
<dbReference type="OrthoDB" id="16820at2759"/>
<dbReference type="InterPro" id="IPR029068">
    <property type="entry name" value="Glyas_Bleomycin-R_OHBP_Dase"/>
</dbReference>
<accession>A0A8H7PSY1</accession>
<dbReference type="PROSITE" id="PS51819">
    <property type="entry name" value="VOC"/>
    <property type="match status" value="1"/>
</dbReference>
<dbReference type="FunFam" id="3.10.180.10:FF:000003">
    <property type="entry name" value="Methylmalonyl-CoA epimerase, mitochondrial"/>
    <property type="match status" value="1"/>
</dbReference>
<dbReference type="Proteomes" id="UP000612746">
    <property type="component" value="Unassembled WGS sequence"/>
</dbReference>
<evidence type="ECO:0000256" key="2">
    <source>
        <dbReference type="ARBA" id="ARBA00022723"/>
    </source>
</evidence>
<dbReference type="SUPFAM" id="SSF54593">
    <property type="entry name" value="Glyoxalase/Bleomycin resistance protein/Dihydroxybiphenyl dioxygenase"/>
    <property type="match status" value="1"/>
</dbReference>
<evidence type="ECO:0000256" key="7">
    <source>
        <dbReference type="ARBA" id="ARBA00066411"/>
    </source>
</evidence>
<name>A0A8H7PSY1_9FUNG</name>
<evidence type="ECO:0000256" key="3">
    <source>
        <dbReference type="ARBA" id="ARBA00023235"/>
    </source>
</evidence>
<dbReference type="GO" id="GO:0004493">
    <property type="term" value="F:methylmalonyl-CoA epimerase activity"/>
    <property type="evidence" value="ECO:0007669"/>
    <property type="project" value="UniProtKB-EC"/>
</dbReference>
<evidence type="ECO:0000259" key="10">
    <source>
        <dbReference type="PROSITE" id="PS51819"/>
    </source>
</evidence>
<dbReference type="AlphaFoldDB" id="A0A8H7PSY1"/>
<evidence type="ECO:0000256" key="6">
    <source>
        <dbReference type="ARBA" id="ARBA00053742"/>
    </source>
</evidence>
<evidence type="ECO:0000256" key="9">
    <source>
        <dbReference type="ARBA" id="ARBA00081771"/>
    </source>
</evidence>
<comment type="caution">
    <text evidence="11">The sequence shown here is derived from an EMBL/GenBank/DDBJ whole genome shotgun (WGS) entry which is preliminary data.</text>
</comment>
<evidence type="ECO:0000256" key="8">
    <source>
        <dbReference type="ARBA" id="ARBA00071337"/>
    </source>
</evidence>
<evidence type="ECO:0000256" key="5">
    <source>
        <dbReference type="ARBA" id="ARBA00050406"/>
    </source>
</evidence>
<evidence type="ECO:0000313" key="12">
    <source>
        <dbReference type="Proteomes" id="UP000612746"/>
    </source>
</evidence>
<dbReference type="EMBL" id="JAEPRA010000010">
    <property type="protein sequence ID" value="KAG2179501.1"/>
    <property type="molecule type" value="Genomic_DNA"/>
</dbReference>
<keyword evidence="4" id="KW-0170">Cobalt</keyword>
<proteinExistence type="inferred from homology"/>
<organism evidence="11 12">
    <name type="scientific">Umbelopsis vinacea</name>
    <dbReference type="NCBI Taxonomy" id="44442"/>
    <lineage>
        <taxon>Eukaryota</taxon>
        <taxon>Fungi</taxon>
        <taxon>Fungi incertae sedis</taxon>
        <taxon>Mucoromycota</taxon>
        <taxon>Mucoromycotina</taxon>
        <taxon>Umbelopsidomycetes</taxon>
        <taxon>Umbelopsidales</taxon>
        <taxon>Umbelopsidaceae</taxon>
        <taxon>Umbelopsis</taxon>
    </lineage>
</organism>
<reference evidence="11" key="1">
    <citation type="submission" date="2020-12" db="EMBL/GenBank/DDBJ databases">
        <title>Metabolic potential, ecology and presence of endohyphal bacteria is reflected in genomic diversity of Mucoromycotina.</title>
        <authorList>
            <person name="Muszewska A."/>
            <person name="Okrasinska A."/>
            <person name="Steczkiewicz K."/>
            <person name="Drgas O."/>
            <person name="Orlowska M."/>
            <person name="Perlinska-Lenart U."/>
            <person name="Aleksandrzak-Piekarczyk T."/>
            <person name="Szatraj K."/>
            <person name="Zielenkiewicz U."/>
            <person name="Pilsyk S."/>
            <person name="Malc E."/>
            <person name="Mieczkowski P."/>
            <person name="Kruszewska J.S."/>
            <person name="Biernat P."/>
            <person name="Pawlowska J."/>
        </authorList>
    </citation>
    <scope>NUCLEOTIDE SEQUENCE</scope>
    <source>
        <strain evidence="11">WA0000051536</strain>
    </source>
</reference>
<sequence length="178" mass="19244">MFRFLAKTSLQTAAVRSSVIPARVAPLAARSFTTGSGDSKSDAIWKLGQLNHVAIAVPDLEKSTQFYKTVMGAQVSGVQELPEHGVSTVFVSLGNTKIELLHPLGEKSPIAKFLEKNKDGGIHHICIEVDDVYAAIKDLTAKNIRALNPEPKIGAHNKPVVFLHPKDCGGVLVELEQR</sequence>
<dbReference type="InterPro" id="IPR017515">
    <property type="entry name" value="MeMalonyl-CoA_epimerase"/>
</dbReference>
<keyword evidence="12" id="KW-1185">Reference proteome</keyword>
<dbReference type="PANTHER" id="PTHR43048">
    <property type="entry name" value="METHYLMALONYL-COA EPIMERASE"/>
    <property type="match status" value="1"/>
</dbReference>
<dbReference type="Pfam" id="PF13669">
    <property type="entry name" value="Glyoxalase_4"/>
    <property type="match status" value="1"/>
</dbReference>